<organism evidence="2 3">
    <name type="scientific">Streptomyces bikiniensis</name>
    <dbReference type="NCBI Taxonomy" id="1896"/>
    <lineage>
        <taxon>Bacteria</taxon>
        <taxon>Bacillati</taxon>
        <taxon>Actinomycetota</taxon>
        <taxon>Actinomycetes</taxon>
        <taxon>Kitasatosporales</taxon>
        <taxon>Streptomycetaceae</taxon>
        <taxon>Streptomyces</taxon>
    </lineage>
</organism>
<dbReference type="Pfam" id="PF09056">
    <property type="entry name" value="Phospholip_A2_3"/>
    <property type="match status" value="1"/>
</dbReference>
<evidence type="ECO:0000313" key="2">
    <source>
        <dbReference type="EMBL" id="MFI9121826.1"/>
    </source>
</evidence>
<evidence type="ECO:0000313" key="3">
    <source>
        <dbReference type="Proteomes" id="UP001614391"/>
    </source>
</evidence>
<dbReference type="InterPro" id="IPR031325">
    <property type="entry name" value="RHS_repeat"/>
</dbReference>
<name>A0ABW8CW58_STRBI</name>
<dbReference type="EC" id="3.1.1.4" evidence="2"/>
<reference evidence="2 3" key="1">
    <citation type="submission" date="2024-10" db="EMBL/GenBank/DDBJ databases">
        <title>The Natural Products Discovery Center: Release of the First 8490 Sequenced Strains for Exploring Actinobacteria Biosynthetic Diversity.</title>
        <authorList>
            <person name="Kalkreuter E."/>
            <person name="Kautsar S.A."/>
            <person name="Yang D."/>
            <person name="Bader C.D."/>
            <person name="Teijaro C.N."/>
            <person name="Fluegel L."/>
            <person name="Davis C.M."/>
            <person name="Simpson J.R."/>
            <person name="Lauterbach L."/>
            <person name="Steele A.D."/>
            <person name="Gui C."/>
            <person name="Meng S."/>
            <person name="Li G."/>
            <person name="Viehrig K."/>
            <person name="Ye F."/>
            <person name="Su P."/>
            <person name="Kiefer A.F."/>
            <person name="Nichols A."/>
            <person name="Cepeda A.J."/>
            <person name="Yan W."/>
            <person name="Fan B."/>
            <person name="Jiang Y."/>
            <person name="Adhikari A."/>
            <person name="Zheng C.-J."/>
            <person name="Schuster L."/>
            <person name="Cowan T.M."/>
            <person name="Smanski M.J."/>
            <person name="Chevrette M.G."/>
            <person name="De Carvalho L.P.S."/>
            <person name="Shen B."/>
        </authorList>
    </citation>
    <scope>NUCLEOTIDE SEQUENCE [LARGE SCALE GENOMIC DNA]</scope>
    <source>
        <strain evidence="2 3">NPDC053346</strain>
    </source>
</reference>
<keyword evidence="3" id="KW-1185">Reference proteome</keyword>
<dbReference type="RefSeq" id="WP_399616866.1">
    <property type="nucleotide sequence ID" value="NZ_JBITYT010000009.1"/>
</dbReference>
<evidence type="ECO:0000256" key="1">
    <source>
        <dbReference type="SAM" id="MobiDB-lite"/>
    </source>
</evidence>
<comment type="caution">
    <text evidence="2">The sequence shown here is derived from an EMBL/GenBank/DDBJ whole genome shotgun (WGS) entry which is preliminary data.</text>
</comment>
<dbReference type="InterPro" id="IPR036444">
    <property type="entry name" value="PLipase_A2_dom_sf"/>
</dbReference>
<dbReference type="Gene3D" id="1.20.90.10">
    <property type="entry name" value="Phospholipase A2 domain"/>
    <property type="match status" value="1"/>
</dbReference>
<dbReference type="GO" id="GO:0004623">
    <property type="term" value="F:phospholipase A2 activity"/>
    <property type="evidence" value="ECO:0007669"/>
    <property type="project" value="UniProtKB-EC"/>
</dbReference>
<dbReference type="Pfam" id="PF05593">
    <property type="entry name" value="RHS_repeat"/>
    <property type="match status" value="1"/>
</dbReference>
<accession>A0ABW8CW58</accession>
<feature type="region of interest" description="Disordered" evidence="1">
    <location>
        <begin position="179"/>
        <end position="199"/>
    </location>
</feature>
<keyword evidence="2" id="KW-0378">Hydrolase</keyword>
<proteinExistence type="predicted"/>
<dbReference type="Proteomes" id="UP001614391">
    <property type="component" value="Unassembled WGS sequence"/>
</dbReference>
<protein>
    <submittedName>
        <fullName evidence="2">Phospholipase A2</fullName>
        <ecNumber evidence="2">3.1.1.4</ecNumber>
    </submittedName>
</protein>
<dbReference type="SUPFAM" id="SSF48619">
    <property type="entry name" value="Phospholipase A2, PLA2"/>
    <property type="match status" value="1"/>
</dbReference>
<dbReference type="InterPro" id="IPR015141">
    <property type="entry name" value="PLipase_A2_prok/fun"/>
</dbReference>
<sequence length="547" mass="58095">MASLSLLLPQELSWAVPAAALPAAGTAVVDPPLAGGELQQVGPGVYSTADQAFEIHETDVPFGLMGRSHTVSVQSGGVSKPESAPVSRKDMGVFGPGWEAEFVGGQLNRKLELKGGTVVVTDLNVKSATTYSLKSSLDYPDGGWVRKYTTPEGDTFTETTRFNAATGTMVSTGTETLNVSTSVPDEDLSADTDAGTPVDYNDLTPSYTWKQVGSGADNWRVTGVGTVSDNALSTVTYDTAGRISTIKDTEVGETTSRLLTVKYSTATTATSTKPGEYAGRAREITLTDGATVQTLARYSYDASGLLRAVANPAAGVDTASAYEYDTTGRVSAVTSPSNGEWDLAFPAGSASPNVLPVGPERPASNAPLQGAPGIDDPAAAGPPATDFVIGEITDPQAYPRHCSAATDWLWYLKKGCAAWVAHYGWRSPYWKQTPTKHWVVGINYDGCSTPGPNISRPGGFNFRTACDMHDYGYGLIGNTYKGYAYYLDRSKKSNVENAFHTTMKTYSCKAYFITKRPACNAYALAYYKAVSSKRWGGDPKNGANATR</sequence>
<dbReference type="EMBL" id="JBITYT010000009">
    <property type="protein sequence ID" value="MFI9121826.1"/>
    <property type="molecule type" value="Genomic_DNA"/>
</dbReference>
<gene>
    <name evidence="2" type="ORF">ACIGW0_20860</name>
</gene>